<dbReference type="SUPFAM" id="SSF55874">
    <property type="entry name" value="ATPase domain of HSP90 chaperone/DNA topoisomerase II/histidine kinase"/>
    <property type="match status" value="1"/>
</dbReference>
<evidence type="ECO:0000313" key="9">
    <source>
        <dbReference type="Proteomes" id="UP001185092"/>
    </source>
</evidence>
<evidence type="ECO:0000259" key="6">
    <source>
        <dbReference type="SMART" id="SM00853"/>
    </source>
</evidence>
<dbReference type="AlphaFoldDB" id="A0AAE3XK27"/>
<dbReference type="Pfam" id="PF13589">
    <property type="entry name" value="HATPase_c_3"/>
    <property type="match status" value="1"/>
</dbReference>
<evidence type="ECO:0000256" key="4">
    <source>
        <dbReference type="ARBA" id="ARBA00023204"/>
    </source>
</evidence>
<dbReference type="InterPro" id="IPR037198">
    <property type="entry name" value="MutL_C_sf"/>
</dbReference>
<dbReference type="InterPro" id="IPR014721">
    <property type="entry name" value="Ribsml_uS5_D2-typ_fold_subgr"/>
</dbReference>
<dbReference type="GO" id="GO:0016887">
    <property type="term" value="F:ATP hydrolysis activity"/>
    <property type="evidence" value="ECO:0007669"/>
    <property type="project" value="InterPro"/>
</dbReference>
<dbReference type="NCBIfam" id="TIGR00585">
    <property type="entry name" value="mutl"/>
    <property type="match status" value="1"/>
</dbReference>
<dbReference type="InterPro" id="IPR014790">
    <property type="entry name" value="MutL_C"/>
</dbReference>
<evidence type="ECO:0000259" key="7">
    <source>
        <dbReference type="SMART" id="SM01340"/>
    </source>
</evidence>
<proteinExistence type="inferred from homology"/>
<dbReference type="Gene3D" id="3.30.1370.100">
    <property type="entry name" value="MutL, C-terminal domain, regulatory subdomain"/>
    <property type="match status" value="1"/>
</dbReference>
<protein>
    <recommendedName>
        <fullName evidence="2 5">DNA mismatch repair protein MutL</fullName>
    </recommendedName>
</protein>
<dbReference type="InterPro" id="IPR036890">
    <property type="entry name" value="HATPase_C_sf"/>
</dbReference>
<dbReference type="Gene3D" id="3.30.565.10">
    <property type="entry name" value="Histidine kinase-like ATPase, C-terminal domain"/>
    <property type="match status" value="1"/>
</dbReference>
<dbReference type="Proteomes" id="UP001185092">
    <property type="component" value="Unassembled WGS sequence"/>
</dbReference>
<dbReference type="GO" id="GO:0006298">
    <property type="term" value="P:mismatch repair"/>
    <property type="evidence" value="ECO:0007669"/>
    <property type="project" value="UniProtKB-UniRule"/>
</dbReference>
<dbReference type="PANTHER" id="PTHR10073">
    <property type="entry name" value="DNA MISMATCH REPAIR PROTEIN MLH, PMS, MUTL"/>
    <property type="match status" value="1"/>
</dbReference>
<dbReference type="InterPro" id="IPR020667">
    <property type="entry name" value="DNA_mismatch_repair_MutL"/>
</dbReference>
<dbReference type="InterPro" id="IPR002099">
    <property type="entry name" value="MutL/Mlh/PMS"/>
</dbReference>
<dbReference type="CDD" id="cd16926">
    <property type="entry name" value="HATPase_MutL-MLH-PMS-like"/>
    <property type="match status" value="1"/>
</dbReference>
<evidence type="ECO:0000256" key="3">
    <source>
        <dbReference type="ARBA" id="ARBA00022763"/>
    </source>
</evidence>
<keyword evidence="4 5" id="KW-0234">DNA repair</keyword>
<dbReference type="GO" id="GO:0140664">
    <property type="term" value="F:ATP-dependent DNA damage sensor activity"/>
    <property type="evidence" value="ECO:0007669"/>
    <property type="project" value="InterPro"/>
</dbReference>
<dbReference type="PANTHER" id="PTHR10073:SF12">
    <property type="entry name" value="DNA MISMATCH REPAIR PROTEIN MLH1"/>
    <property type="match status" value="1"/>
</dbReference>
<name>A0AAE3XK27_9BACT</name>
<dbReference type="EMBL" id="JAVDQD010000001">
    <property type="protein sequence ID" value="MDR6238083.1"/>
    <property type="molecule type" value="Genomic_DNA"/>
</dbReference>
<dbReference type="FunFam" id="3.30.565.10:FF:000003">
    <property type="entry name" value="DNA mismatch repair endonuclease MutL"/>
    <property type="match status" value="1"/>
</dbReference>
<dbReference type="SMART" id="SM01340">
    <property type="entry name" value="DNA_mis_repair"/>
    <property type="match status" value="1"/>
</dbReference>
<dbReference type="Pfam" id="PF01119">
    <property type="entry name" value="DNA_mis_repair"/>
    <property type="match status" value="1"/>
</dbReference>
<reference evidence="8" key="1">
    <citation type="submission" date="2023-07" db="EMBL/GenBank/DDBJ databases">
        <title>Genomic Encyclopedia of Type Strains, Phase IV (KMG-IV): sequencing the most valuable type-strain genomes for metagenomic binning, comparative biology and taxonomic classification.</title>
        <authorList>
            <person name="Goeker M."/>
        </authorList>
    </citation>
    <scope>NUCLEOTIDE SEQUENCE</scope>
    <source>
        <strain evidence="8">DSM 26174</strain>
    </source>
</reference>
<dbReference type="Gene3D" id="3.30.1540.20">
    <property type="entry name" value="MutL, C-terminal domain, dimerisation subdomain"/>
    <property type="match status" value="1"/>
</dbReference>
<dbReference type="SUPFAM" id="SSF118116">
    <property type="entry name" value="DNA mismatch repair protein MutL"/>
    <property type="match status" value="1"/>
</dbReference>
<dbReference type="HAMAP" id="MF_00149">
    <property type="entry name" value="DNA_mis_repair"/>
    <property type="match status" value="1"/>
</dbReference>
<keyword evidence="9" id="KW-1185">Reference proteome</keyword>
<accession>A0AAE3XK27</accession>
<feature type="domain" description="DNA mismatch repair protein S5" evidence="7">
    <location>
        <begin position="209"/>
        <end position="327"/>
    </location>
</feature>
<dbReference type="SUPFAM" id="SSF54211">
    <property type="entry name" value="Ribosomal protein S5 domain 2-like"/>
    <property type="match status" value="1"/>
</dbReference>
<comment type="function">
    <text evidence="5">This protein is involved in the repair of mismatches in DNA. It is required for dam-dependent methyl-directed DNA mismatch repair. May act as a 'molecular matchmaker', a protein that promotes the formation of a stable complex between two or more DNA-binding proteins in an ATP-dependent manner without itself being part of a final effector complex.</text>
</comment>
<dbReference type="SMART" id="SM00853">
    <property type="entry name" value="MutL_C"/>
    <property type="match status" value="1"/>
</dbReference>
<evidence type="ECO:0000256" key="5">
    <source>
        <dbReference type="HAMAP-Rule" id="MF_00149"/>
    </source>
</evidence>
<comment type="caution">
    <text evidence="8">The sequence shown here is derived from an EMBL/GenBank/DDBJ whole genome shotgun (WGS) entry which is preliminary data.</text>
</comment>
<dbReference type="RefSeq" id="WP_309937552.1">
    <property type="nucleotide sequence ID" value="NZ_AP025305.1"/>
</dbReference>
<dbReference type="Gene3D" id="3.30.230.10">
    <property type="match status" value="1"/>
</dbReference>
<sequence length="645" mass="72363">MSDIIQLLPDAVANQIAAGEVVQRPSSVVKELLENAIDAGAQNIKLIIKDAGKSLIHVIDDGVGMTENDARMSFERHATSKIKQANDLFTIRTMGFRGEAVASIAAVAQVELKTRQEGDELGLCLKVEASELVDQQPVNCSKGTSFAVKNLFYNVPARRNFLKSNGVELRHIIDEFQRIALAYPEISFSFHNNSNELFKLHKGKLSHRIISIFGKNYKSQLVPCNEEIPHMKLSGYVGKPEFAKKTRGEQFFFVNNRFIKSNYLNHAVMQAYEGLLPTDTFPFYILFIEIDPKHIDINVHPTKTEIKFDDEKTIYSILKATIRQSLGTFSVTPSLDFDSNINFQTNMSTIDFSTLNTSEPELSDDEKKIASHKSYSNFKNIESKSSNSSNWEKMFESSDDDLPAEDFVSIPDTQKIPTPKLDLPTAPTVSTEQKSIKFESAANSLNAFDKNLYANDSDIHQPFQLHNTYIITQVKSGMMLIDQQAAHERILYEKYSSNLVLKSGSSQQFLFPQTIQLNASDLALVQELNEEINALGFVFEIFGNNAVVVNGIPADVAGSDARELFEGLIEQFKLNQSSLSISKQDNMARSMAKRAAVKAQQKMTEAEMKAIIDQLFACANPNYTPKGEPTYYILDMEHLKSFFKK</sequence>
<dbReference type="GO" id="GO:0005524">
    <property type="term" value="F:ATP binding"/>
    <property type="evidence" value="ECO:0007669"/>
    <property type="project" value="InterPro"/>
</dbReference>
<gene>
    <name evidence="5" type="primary">mutL</name>
    <name evidence="8" type="ORF">HNQ88_001059</name>
</gene>
<organism evidence="8 9">
    <name type="scientific">Aureibacter tunicatorum</name>
    <dbReference type="NCBI Taxonomy" id="866807"/>
    <lineage>
        <taxon>Bacteria</taxon>
        <taxon>Pseudomonadati</taxon>
        <taxon>Bacteroidota</taxon>
        <taxon>Cytophagia</taxon>
        <taxon>Cytophagales</taxon>
        <taxon>Persicobacteraceae</taxon>
        <taxon>Aureibacter</taxon>
    </lineage>
</organism>
<dbReference type="Pfam" id="PF08676">
    <property type="entry name" value="MutL_C"/>
    <property type="match status" value="1"/>
</dbReference>
<comment type="similarity">
    <text evidence="1 5">Belongs to the DNA mismatch repair MutL/HexB family.</text>
</comment>
<dbReference type="GO" id="GO:0032300">
    <property type="term" value="C:mismatch repair complex"/>
    <property type="evidence" value="ECO:0007669"/>
    <property type="project" value="InterPro"/>
</dbReference>
<dbReference type="InterPro" id="IPR042121">
    <property type="entry name" value="MutL_C_regsub"/>
</dbReference>
<dbReference type="InterPro" id="IPR038973">
    <property type="entry name" value="MutL/Mlh/Pms-like"/>
</dbReference>
<keyword evidence="3 5" id="KW-0227">DNA damage</keyword>
<evidence type="ECO:0000256" key="2">
    <source>
        <dbReference type="ARBA" id="ARBA00021975"/>
    </source>
</evidence>
<evidence type="ECO:0000313" key="8">
    <source>
        <dbReference type="EMBL" id="MDR6238083.1"/>
    </source>
</evidence>
<dbReference type="CDD" id="cd00782">
    <property type="entry name" value="MutL_Trans"/>
    <property type="match status" value="1"/>
</dbReference>
<evidence type="ECO:0000256" key="1">
    <source>
        <dbReference type="ARBA" id="ARBA00006082"/>
    </source>
</evidence>
<dbReference type="InterPro" id="IPR020568">
    <property type="entry name" value="Ribosomal_Su5_D2-typ_SF"/>
</dbReference>
<feature type="domain" description="MutL C-terminal dimerisation" evidence="6">
    <location>
        <begin position="461"/>
        <end position="603"/>
    </location>
</feature>
<dbReference type="InterPro" id="IPR042120">
    <property type="entry name" value="MutL_C_dimsub"/>
</dbReference>
<dbReference type="InterPro" id="IPR013507">
    <property type="entry name" value="DNA_mismatch_S5_2-like"/>
</dbReference>
<dbReference type="GO" id="GO:0030983">
    <property type="term" value="F:mismatched DNA binding"/>
    <property type="evidence" value="ECO:0007669"/>
    <property type="project" value="InterPro"/>
</dbReference>